<proteinExistence type="predicted"/>
<dbReference type="AlphaFoldDB" id="A0AAW4LAC9"/>
<dbReference type="InterPro" id="IPR043461">
    <property type="entry name" value="LpxH-like"/>
</dbReference>
<dbReference type="InterPro" id="IPR029052">
    <property type="entry name" value="Metallo-depent_PP-like"/>
</dbReference>
<gene>
    <name evidence="8" type="ORF">KI809_17130</name>
</gene>
<feature type="domain" description="Calcineurin-like phosphoesterase" evidence="7">
    <location>
        <begin position="1"/>
        <end position="201"/>
    </location>
</feature>
<dbReference type="PANTHER" id="PTHR34990">
    <property type="entry name" value="UDP-2,3-DIACYLGLUCOSAMINE HYDROLASE-RELATED"/>
    <property type="match status" value="1"/>
</dbReference>
<evidence type="ECO:0000256" key="2">
    <source>
        <dbReference type="ARBA" id="ARBA00022519"/>
    </source>
</evidence>
<keyword evidence="4" id="KW-0378">Hydrolase</keyword>
<evidence type="ECO:0000256" key="5">
    <source>
        <dbReference type="ARBA" id="ARBA00023136"/>
    </source>
</evidence>
<evidence type="ECO:0000313" key="9">
    <source>
        <dbReference type="Proteomes" id="UP000811899"/>
    </source>
</evidence>
<evidence type="ECO:0000256" key="4">
    <source>
        <dbReference type="ARBA" id="ARBA00022801"/>
    </source>
</evidence>
<dbReference type="GO" id="GO:0008758">
    <property type="term" value="F:UDP-2,3-diacylglucosamine hydrolase activity"/>
    <property type="evidence" value="ECO:0007669"/>
    <property type="project" value="TreeGrafter"/>
</dbReference>
<keyword evidence="6" id="KW-0464">Manganese</keyword>
<organism evidence="8 9">
    <name type="scientific">Geoanaerobacter pelophilus</name>
    <dbReference type="NCBI Taxonomy" id="60036"/>
    <lineage>
        <taxon>Bacteria</taxon>
        <taxon>Pseudomonadati</taxon>
        <taxon>Thermodesulfobacteriota</taxon>
        <taxon>Desulfuromonadia</taxon>
        <taxon>Geobacterales</taxon>
        <taxon>Geobacteraceae</taxon>
        <taxon>Geoanaerobacter</taxon>
    </lineage>
</organism>
<name>A0AAW4LAC9_9BACT</name>
<comment type="caution">
    <text evidence="8">The sequence shown here is derived from an EMBL/GenBank/DDBJ whole genome shotgun (WGS) entry which is preliminary data.</text>
</comment>
<dbReference type="EMBL" id="JAHCVJ010000008">
    <property type="protein sequence ID" value="MBT0666038.1"/>
    <property type="molecule type" value="Genomic_DNA"/>
</dbReference>
<reference evidence="8 9" key="1">
    <citation type="submission" date="2021-05" db="EMBL/GenBank/DDBJ databases">
        <title>The draft genome of Geobacter pelophilus DSM 12255.</title>
        <authorList>
            <person name="Xu Z."/>
            <person name="Masuda Y."/>
            <person name="Itoh H."/>
            <person name="Senoo K."/>
        </authorList>
    </citation>
    <scope>NUCLEOTIDE SEQUENCE [LARGE SCALE GENOMIC DNA]</scope>
    <source>
        <strain evidence="8 9">DSM 12255</strain>
    </source>
</reference>
<evidence type="ECO:0000256" key="1">
    <source>
        <dbReference type="ARBA" id="ARBA00022475"/>
    </source>
</evidence>
<sequence length="240" mass="27337">MRTIFIADAHLQHESDARYHAMLSFLDELCGTTETLYIMGDFFEFWLGYPEIPFPHYLPVLEALRKLRESGTDIIYFEGNHDFHIGPFFSETLGARIFPGPAALTIAGQKAYLCHGDQANPADIPYRLLRFVFHSSFTRWLTNVVPPWVACAIADHMGRKGREYLHLKGENPAFRNILITHAAKQFAKGYDLVVAGHFHIPFTETFPETPGKRLVSLGAWAAGLHYGELIDNEIILKQYR</sequence>
<dbReference type="Gene3D" id="3.60.21.10">
    <property type="match status" value="1"/>
</dbReference>
<dbReference type="InterPro" id="IPR004843">
    <property type="entry name" value="Calcineurin-like_PHP"/>
</dbReference>
<keyword evidence="5" id="KW-0472">Membrane</keyword>
<keyword evidence="1" id="KW-1003">Cell membrane</keyword>
<evidence type="ECO:0000256" key="3">
    <source>
        <dbReference type="ARBA" id="ARBA00022723"/>
    </source>
</evidence>
<dbReference type="PANTHER" id="PTHR34990:SF1">
    <property type="entry name" value="UDP-2,3-DIACYLGLUCOSAMINE HYDROLASE"/>
    <property type="match status" value="1"/>
</dbReference>
<dbReference type="GO" id="GO:0009245">
    <property type="term" value="P:lipid A biosynthetic process"/>
    <property type="evidence" value="ECO:0007669"/>
    <property type="project" value="TreeGrafter"/>
</dbReference>
<dbReference type="Pfam" id="PF00149">
    <property type="entry name" value="Metallophos"/>
    <property type="match status" value="1"/>
</dbReference>
<keyword evidence="9" id="KW-1185">Reference proteome</keyword>
<dbReference type="GO" id="GO:0046872">
    <property type="term" value="F:metal ion binding"/>
    <property type="evidence" value="ECO:0007669"/>
    <property type="project" value="UniProtKB-KW"/>
</dbReference>
<dbReference type="GO" id="GO:0016020">
    <property type="term" value="C:membrane"/>
    <property type="evidence" value="ECO:0007669"/>
    <property type="project" value="GOC"/>
</dbReference>
<evidence type="ECO:0000313" key="8">
    <source>
        <dbReference type="EMBL" id="MBT0666038.1"/>
    </source>
</evidence>
<dbReference type="CDD" id="cd07398">
    <property type="entry name" value="MPP_YbbF-LpxH"/>
    <property type="match status" value="1"/>
</dbReference>
<dbReference type="RefSeq" id="WP_214172808.1">
    <property type="nucleotide sequence ID" value="NZ_JAHCVJ010000008.1"/>
</dbReference>
<protein>
    <submittedName>
        <fullName evidence="8">UDP-2,3-diacylglucosamine diphosphatase</fullName>
    </submittedName>
</protein>
<dbReference type="Proteomes" id="UP000811899">
    <property type="component" value="Unassembled WGS sequence"/>
</dbReference>
<evidence type="ECO:0000256" key="6">
    <source>
        <dbReference type="ARBA" id="ARBA00023211"/>
    </source>
</evidence>
<keyword evidence="2" id="KW-0997">Cell inner membrane</keyword>
<keyword evidence="3" id="KW-0479">Metal-binding</keyword>
<accession>A0AAW4LAC9</accession>
<evidence type="ECO:0000259" key="7">
    <source>
        <dbReference type="Pfam" id="PF00149"/>
    </source>
</evidence>
<dbReference type="SUPFAM" id="SSF56300">
    <property type="entry name" value="Metallo-dependent phosphatases"/>
    <property type="match status" value="1"/>
</dbReference>